<gene>
    <name evidence="1" type="ORF">METZ01_LOCUS132776</name>
</gene>
<reference evidence="1" key="1">
    <citation type="submission" date="2018-05" db="EMBL/GenBank/DDBJ databases">
        <authorList>
            <person name="Lanie J.A."/>
            <person name="Ng W.-L."/>
            <person name="Kazmierczak K.M."/>
            <person name="Andrzejewski T.M."/>
            <person name="Davidsen T.M."/>
            <person name="Wayne K.J."/>
            <person name="Tettelin H."/>
            <person name="Glass J.I."/>
            <person name="Rusch D."/>
            <person name="Podicherti R."/>
            <person name="Tsui H.-C.T."/>
            <person name="Winkler M.E."/>
        </authorList>
    </citation>
    <scope>NUCLEOTIDE SEQUENCE</scope>
</reference>
<organism evidence="1">
    <name type="scientific">marine metagenome</name>
    <dbReference type="NCBI Taxonomy" id="408172"/>
    <lineage>
        <taxon>unclassified sequences</taxon>
        <taxon>metagenomes</taxon>
        <taxon>ecological metagenomes</taxon>
    </lineage>
</organism>
<evidence type="ECO:0000313" key="1">
    <source>
        <dbReference type="EMBL" id="SVA79922.1"/>
    </source>
</evidence>
<feature type="non-terminal residue" evidence="1">
    <location>
        <position position="123"/>
    </location>
</feature>
<proteinExistence type="predicted"/>
<protein>
    <submittedName>
        <fullName evidence="1">Uncharacterized protein</fullName>
    </submittedName>
</protein>
<sequence length="123" mass="14110">MKKILTRGGIELIAVALGITLSLWVDDKRELNIIDKNNVKTLQSIKNEVRLRIDYIEQKINQYQRDIKVGEYVIKNWTNIDFDSITSKTKNDRSIVLTLKAYRAINLPVSIYNSLNSDGSIAK</sequence>
<dbReference type="AlphaFoldDB" id="A0A381YTH3"/>
<name>A0A381YTH3_9ZZZZ</name>
<dbReference type="EMBL" id="UINC01018943">
    <property type="protein sequence ID" value="SVA79922.1"/>
    <property type="molecule type" value="Genomic_DNA"/>
</dbReference>
<accession>A0A381YTH3</accession>